<gene>
    <name evidence="2" type="ORF">PRZ48_013015</name>
</gene>
<keyword evidence="3" id="KW-1185">Reference proteome</keyword>
<feature type="region of interest" description="Disordered" evidence="1">
    <location>
        <begin position="270"/>
        <end position="290"/>
    </location>
</feature>
<reference evidence="2 3" key="1">
    <citation type="journal article" date="2023" name="G3 (Bethesda)">
        <title>A chromosome-level genome assembly of Zasmidium syzygii isolated from banana leaves.</title>
        <authorList>
            <person name="van Westerhoven A.C."/>
            <person name="Mehrabi R."/>
            <person name="Talebi R."/>
            <person name="Steentjes M.B.F."/>
            <person name="Corcolon B."/>
            <person name="Chong P.A."/>
            <person name="Kema G.H.J."/>
            <person name="Seidl M.F."/>
        </authorList>
    </citation>
    <scope>NUCLEOTIDE SEQUENCE [LARGE SCALE GENOMIC DNA]</scope>
    <source>
        <strain evidence="2 3">P124</strain>
    </source>
</reference>
<feature type="region of interest" description="Disordered" evidence="1">
    <location>
        <begin position="113"/>
        <end position="217"/>
    </location>
</feature>
<name>A0ABR0E2W2_ZASCE</name>
<feature type="compositionally biased region" description="Acidic residues" evidence="1">
    <location>
        <begin position="155"/>
        <end position="168"/>
    </location>
</feature>
<organism evidence="2 3">
    <name type="scientific">Zasmidium cellare</name>
    <name type="common">Wine cellar mold</name>
    <name type="synonym">Racodium cellare</name>
    <dbReference type="NCBI Taxonomy" id="395010"/>
    <lineage>
        <taxon>Eukaryota</taxon>
        <taxon>Fungi</taxon>
        <taxon>Dikarya</taxon>
        <taxon>Ascomycota</taxon>
        <taxon>Pezizomycotina</taxon>
        <taxon>Dothideomycetes</taxon>
        <taxon>Dothideomycetidae</taxon>
        <taxon>Mycosphaerellales</taxon>
        <taxon>Mycosphaerellaceae</taxon>
        <taxon>Zasmidium</taxon>
    </lineage>
</organism>
<protein>
    <recommendedName>
        <fullName evidence="4">C2H2-type domain-containing protein</fullName>
    </recommendedName>
</protein>
<feature type="compositionally biased region" description="Low complexity" evidence="1">
    <location>
        <begin position="196"/>
        <end position="208"/>
    </location>
</feature>
<dbReference type="Proteomes" id="UP001305779">
    <property type="component" value="Unassembled WGS sequence"/>
</dbReference>
<dbReference type="EMBL" id="JAXOVC010000011">
    <property type="protein sequence ID" value="KAK4495747.1"/>
    <property type="molecule type" value="Genomic_DNA"/>
</dbReference>
<sequence>MKIDDFSPAYVAYKELGRLPKHAPKFDYVGGYPLVYHGEQYCRAIDSSTSSICGRVFSKRNTLLEHLERVHGERSEKRPAFQRLSKAEYRDLAETYDDLMEYETYDKKGLVEKPSRYAVPPEEIPSEEEDELGGEEPIHPGPAVIKQEHHHPDTPDQDPTEEQDDDENFVVTSTRRRRRRRPASDVSTSRGLGVDLALGSGSGTSLGQNEDDQDEEELQLELEKAEAEEDLQRAILRKIELKRKLALMRKRRAGRTADVGGGGSQRNTMLCIVGPRHPSNSTGHPCGIRRPAKWTQSLGVADDKL</sequence>
<feature type="compositionally biased region" description="Acidic residues" evidence="1">
    <location>
        <begin position="124"/>
        <end position="134"/>
    </location>
</feature>
<evidence type="ECO:0000313" key="2">
    <source>
        <dbReference type="EMBL" id="KAK4495747.1"/>
    </source>
</evidence>
<accession>A0ABR0E2W2</accession>
<evidence type="ECO:0000256" key="1">
    <source>
        <dbReference type="SAM" id="MobiDB-lite"/>
    </source>
</evidence>
<evidence type="ECO:0000313" key="3">
    <source>
        <dbReference type="Proteomes" id="UP001305779"/>
    </source>
</evidence>
<comment type="caution">
    <text evidence="2">The sequence shown here is derived from an EMBL/GenBank/DDBJ whole genome shotgun (WGS) entry which is preliminary data.</text>
</comment>
<proteinExistence type="predicted"/>
<evidence type="ECO:0008006" key="4">
    <source>
        <dbReference type="Google" id="ProtNLM"/>
    </source>
</evidence>